<comment type="caution">
    <text evidence="1">The sequence shown here is derived from an EMBL/GenBank/DDBJ whole genome shotgun (WGS) entry which is preliminary data.</text>
</comment>
<name>A0ABU7E737_9TELE</name>
<evidence type="ECO:0000313" key="2">
    <source>
        <dbReference type="Proteomes" id="UP001352852"/>
    </source>
</evidence>
<accession>A0ABU7E737</accession>
<organism evidence="1 2">
    <name type="scientific">Characodon lateralis</name>
    <dbReference type="NCBI Taxonomy" id="208331"/>
    <lineage>
        <taxon>Eukaryota</taxon>
        <taxon>Metazoa</taxon>
        <taxon>Chordata</taxon>
        <taxon>Craniata</taxon>
        <taxon>Vertebrata</taxon>
        <taxon>Euteleostomi</taxon>
        <taxon>Actinopterygii</taxon>
        <taxon>Neopterygii</taxon>
        <taxon>Teleostei</taxon>
        <taxon>Neoteleostei</taxon>
        <taxon>Acanthomorphata</taxon>
        <taxon>Ovalentaria</taxon>
        <taxon>Atherinomorphae</taxon>
        <taxon>Cyprinodontiformes</taxon>
        <taxon>Goodeidae</taxon>
        <taxon>Characodon</taxon>
    </lineage>
</organism>
<reference evidence="1 2" key="1">
    <citation type="submission" date="2021-06" db="EMBL/GenBank/DDBJ databases">
        <authorList>
            <person name="Palmer J.M."/>
        </authorList>
    </citation>
    <scope>NUCLEOTIDE SEQUENCE [LARGE SCALE GENOMIC DNA]</scope>
    <source>
        <strain evidence="1 2">CL_MEX2019</strain>
        <tissue evidence="1">Muscle</tissue>
    </source>
</reference>
<dbReference type="EMBL" id="JAHUTJ010049417">
    <property type="protein sequence ID" value="MED6283062.1"/>
    <property type="molecule type" value="Genomic_DNA"/>
</dbReference>
<dbReference type="Proteomes" id="UP001352852">
    <property type="component" value="Unassembled WGS sequence"/>
</dbReference>
<proteinExistence type="predicted"/>
<keyword evidence="2" id="KW-1185">Reference proteome</keyword>
<sequence>MPRPFIRTSMWAESNSWIFWGVSGFRGREAQSGIFWDFLGAKGFKDFTRPLQNLAGHWRLKQKKRDTSVPSANLLLQEN</sequence>
<protein>
    <submittedName>
        <fullName evidence="1">Uncharacterized protein</fullName>
    </submittedName>
</protein>
<evidence type="ECO:0000313" key="1">
    <source>
        <dbReference type="EMBL" id="MED6283062.1"/>
    </source>
</evidence>
<gene>
    <name evidence="1" type="ORF">CHARACLAT_004898</name>
</gene>